<reference evidence="5 8" key="2">
    <citation type="submission" date="2019-03" db="EMBL/GenBank/DDBJ databases">
        <title>Subsurface microbial communities from deep shales in Ohio and West Virginia, USA.</title>
        <authorList>
            <person name="Wrighton K."/>
        </authorList>
    </citation>
    <scope>NUCLEOTIDE SEQUENCE [LARGE SCALE GENOMIC DNA]</scope>
    <source>
        <strain evidence="5 8">DSMZ 11287</strain>
    </source>
</reference>
<keyword evidence="7" id="KW-1185">Reference proteome</keyword>
<dbReference type="SUPFAM" id="SSF51430">
    <property type="entry name" value="NAD(P)-linked oxidoreductase"/>
    <property type="match status" value="1"/>
</dbReference>
<sequence>MEYSTIGKTGVQVSPLCFGTMPFGGIADEKMSRKMFKAALERGINFFDSADVYNEGRSEELLGKFMRENNCRDELVITSKIFGKTASDVNAKGLSRRHIKLGVEKSLKRLQTDRIDFYFVHSFDSKTDMIHTLRTMDDLVKEGKILYPAVSNWAAWQIEKSLGVSRRESLARFECVQPMYNLAKRQAEVEILPMAEAENLGVVSYSPLGGGLLTGKYGKAKRPDKGRLVEREDYAARYGLKEYYQIAEDFSNHAEEKGVVPASLAIAWVMSNPVITAPIIGARNLEQLEGSLGALDIEMTEQWRNEITELSITPPPATDRLEEQKDINYF</sequence>
<dbReference type="GeneID" id="57013648"/>
<dbReference type="InterPro" id="IPR023210">
    <property type="entry name" value="NADP_OxRdtase_dom"/>
</dbReference>
<gene>
    <name evidence="5" type="ORF">C7954_1351</name>
    <name evidence="3" type="ORF">SAMN04488598_10977</name>
    <name evidence="4" type="ORF">SAMN04515652_10976</name>
</gene>
<dbReference type="Proteomes" id="UP000198612">
    <property type="component" value="Unassembled WGS sequence"/>
</dbReference>
<proteinExistence type="predicted"/>
<dbReference type="InterPro" id="IPR050523">
    <property type="entry name" value="AKR_Detox_Biosynth"/>
</dbReference>
<dbReference type="OrthoDB" id="9804790at2"/>
<protein>
    <submittedName>
        <fullName evidence="3 5">Predicted oxidoreductase</fullName>
    </submittedName>
</protein>
<dbReference type="GO" id="GO:0005829">
    <property type="term" value="C:cytosol"/>
    <property type="evidence" value="ECO:0007669"/>
    <property type="project" value="TreeGrafter"/>
</dbReference>
<dbReference type="EMBL" id="FOHG01000009">
    <property type="protein sequence ID" value="SES87814.1"/>
    <property type="molecule type" value="Genomic_DNA"/>
</dbReference>
<evidence type="ECO:0000313" key="8">
    <source>
        <dbReference type="Proteomes" id="UP000295472"/>
    </source>
</evidence>
<evidence type="ECO:0000313" key="7">
    <source>
        <dbReference type="Proteomes" id="UP000199519"/>
    </source>
</evidence>
<dbReference type="CDD" id="cd19087">
    <property type="entry name" value="AKR_AKR12A1_B1_C1"/>
    <property type="match status" value="1"/>
</dbReference>
<dbReference type="FunFam" id="3.20.20.100:FF:000004">
    <property type="entry name" value="Oxidoreductase, aldo/keto reductase"/>
    <property type="match status" value="1"/>
</dbReference>
<dbReference type="EMBL" id="FNBJ01000009">
    <property type="protein sequence ID" value="SDF30633.1"/>
    <property type="molecule type" value="Genomic_DNA"/>
</dbReference>
<feature type="domain" description="NADP-dependent oxidoreductase" evidence="2">
    <location>
        <begin position="15"/>
        <end position="310"/>
    </location>
</feature>
<dbReference type="GO" id="GO:0016491">
    <property type="term" value="F:oxidoreductase activity"/>
    <property type="evidence" value="ECO:0007669"/>
    <property type="project" value="UniProtKB-KW"/>
</dbReference>
<dbReference type="AlphaFoldDB" id="A0A1M7N071"/>
<evidence type="ECO:0000256" key="1">
    <source>
        <dbReference type="ARBA" id="ARBA00023002"/>
    </source>
</evidence>
<dbReference type="Proteomes" id="UP000295472">
    <property type="component" value="Unassembled WGS sequence"/>
</dbReference>
<dbReference type="InterPro" id="IPR036812">
    <property type="entry name" value="NAD(P)_OxRdtase_dom_sf"/>
</dbReference>
<evidence type="ECO:0000313" key="3">
    <source>
        <dbReference type="EMBL" id="SDF30633.1"/>
    </source>
</evidence>
<dbReference type="PANTHER" id="PTHR43364">
    <property type="entry name" value="NADH-SPECIFIC METHYLGLYOXAL REDUCTASE-RELATED"/>
    <property type="match status" value="1"/>
</dbReference>
<evidence type="ECO:0000259" key="2">
    <source>
        <dbReference type="Pfam" id="PF00248"/>
    </source>
</evidence>
<dbReference type="STRING" id="54121.SAMN04515653_10335"/>
<reference evidence="6 7" key="1">
    <citation type="submission" date="2016-10" db="EMBL/GenBank/DDBJ databases">
        <authorList>
            <person name="Varghese N."/>
            <person name="Submissions S."/>
        </authorList>
    </citation>
    <scope>NUCLEOTIDE SEQUENCE [LARGE SCALE GENOMIC DNA]</scope>
    <source>
        <strain evidence="3 7">WG2</strain>
        <strain evidence="4 6">WG5</strain>
    </source>
</reference>
<dbReference type="Pfam" id="PF00248">
    <property type="entry name" value="Aldo_ket_red"/>
    <property type="match status" value="1"/>
</dbReference>
<dbReference type="PANTHER" id="PTHR43364:SF4">
    <property type="entry name" value="NAD(P)-LINKED OXIDOREDUCTASE SUPERFAMILY PROTEIN"/>
    <property type="match status" value="1"/>
</dbReference>
<evidence type="ECO:0000313" key="5">
    <source>
        <dbReference type="EMBL" id="TDX38420.1"/>
    </source>
</evidence>
<name>A0A1M7N071_9FIRM</name>
<evidence type="ECO:0000313" key="6">
    <source>
        <dbReference type="Proteomes" id="UP000198612"/>
    </source>
</evidence>
<accession>A0A1M7N071</accession>
<dbReference type="Gene3D" id="3.20.20.100">
    <property type="entry name" value="NADP-dependent oxidoreductase domain"/>
    <property type="match status" value="1"/>
</dbReference>
<dbReference type="RefSeq" id="WP_073159446.1">
    <property type="nucleotide sequence ID" value="NZ_FNBJ01000009.1"/>
</dbReference>
<evidence type="ECO:0000313" key="4">
    <source>
        <dbReference type="EMBL" id="SES87814.1"/>
    </source>
</evidence>
<keyword evidence="1" id="KW-0560">Oxidoreductase</keyword>
<dbReference type="Proteomes" id="UP000199519">
    <property type="component" value="Unassembled WGS sequence"/>
</dbReference>
<dbReference type="EMBL" id="SOEF01000035">
    <property type="protein sequence ID" value="TDX38420.1"/>
    <property type="molecule type" value="Genomic_DNA"/>
</dbReference>
<organism evidence="5 8">
    <name type="scientific">Halanaerobium congolense</name>
    <dbReference type="NCBI Taxonomy" id="54121"/>
    <lineage>
        <taxon>Bacteria</taxon>
        <taxon>Bacillati</taxon>
        <taxon>Bacillota</taxon>
        <taxon>Clostridia</taxon>
        <taxon>Halanaerobiales</taxon>
        <taxon>Halanaerobiaceae</taxon>
        <taxon>Halanaerobium</taxon>
    </lineage>
</organism>